<comment type="similarity">
    <text evidence="1">Belongs to the peptidase C48 family.</text>
</comment>
<evidence type="ECO:0000256" key="4">
    <source>
        <dbReference type="ARBA" id="ARBA00022786"/>
    </source>
</evidence>
<dbReference type="InterPro" id="IPR051947">
    <property type="entry name" value="Sentrin-specific_protease"/>
</dbReference>
<dbReference type="OrthoDB" id="442460at2759"/>
<keyword evidence="5" id="KW-0378">Hydrolase</keyword>
<dbReference type="KEGG" id="cput:CONPUDRAFT_55826"/>
<comment type="caution">
    <text evidence="8">The sequence shown here is derived from an EMBL/GenBank/DDBJ whole genome shotgun (WGS) entry which is preliminary data.</text>
</comment>
<keyword evidence="2" id="KW-0597">Phosphoprotein</keyword>
<dbReference type="Gene3D" id="3.40.395.10">
    <property type="entry name" value="Adenoviral Proteinase, Chain A"/>
    <property type="match status" value="1"/>
</dbReference>
<feature type="region of interest" description="Disordered" evidence="6">
    <location>
        <begin position="1"/>
        <end position="29"/>
    </location>
</feature>
<protein>
    <recommendedName>
        <fullName evidence="7">Ubiquitin-like protease family profile domain-containing protein</fullName>
    </recommendedName>
</protein>
<evidence type="ECO:0000256" key="5">
    <source>
        <dbReference type="ARBA" id="ARBA00022801"/>
    </source>
</evidence>
<dbReference type="Pfam" id="PF02902">
    <property type="entry name" value="Peptidase_C48"/>
    <property type="match status" value="1"/>
</dbReference>
<keyword evidence="9" id="KW-1185">Reference proteome</keyword>
<evidence type="ECO:0000256" key="2">
    <source>
        <dbReference type="ARBA" id="ARBA00022553"/>
    </source>
</evidence>
<keyword evidence="3" id="KW-0645">Protease</keyword>
<dbReference type="PANTHER" id="PTHR46896">
    <property type="entry name" value="SENTRIN-SPECIFIC PROTEASE"/>
    <property type="match status" value="1"/>
</dbReference>
<dbReference type="SUPFAM" id="SSF54001">
    <property type="entry name" value="Cysteine proteinases"/>
    <property type="match status" value="1"/>
</dbReference>
<name>A0A5M3MP09_CONPW</name>
<dbReference type="PANTHER" id="PTHR46896:SF3">
    <property type="entry name" value="FI06413P-RELATED"/>
    <property type="match status" value="1"/>
</dbReference>
<organism evidence="8 9">
    <name type="scientific">Coniophora puteana (strain RWD-64-598)</name>
    <name type="common">Brown rot fungus</name>
    <dbReference type="NCBI Taxonomy" id="741705"/>
    <lineage>
        <taxon>Eukaryota</taxon>
        <taxon>Fungi</taxon>
        <taxon>Dikarya</taxon>
        <taxon>Basidiomycota</taxon>
        <taxon>Agaricomycotina</taxon>
        <taxon>Agaricomycetes</taxon>
        <taxon>Agaricomycetidae</taxon>
        <taxon>Boletales</taxon>
        <taxon>Coniophorineae</taxon>
        <taxon>Coniophoraceae</taxon>
        <taxon>Coniophora</taxon>
    </lineage>
</organism>
<dbReference type="Proteomes" id="UP000053558">
    <property type="component" value="Unassembled WGS sequence"/>
</dbReference>
<feature type="domain" description="Ubiquitin-like protease family profile" evidence="7">
    <location>
        <begin position="42"/>
        <end position="131"/>
    </location>
</feature>
<evidence type="ECO:0000256" key="1">
    <source>
        <dbReference type="ARBA" id="ARBA00005234"/>
    </source>
</evidence>
<evidence type="ECO:0000259" key="7">
    <source>
        <dbReference type="PROSITE" id="PS50600"/>
    </source>
</evidence>
<reference evidence="9" key="1">
    <citation type="journal article" date="2012" name="Science">
        <title>The Paleozoic origin of enzymatic lignin decomposition reconstructed from 31 fungal genomes.</title>
        <authorList>
            <person name="Floudas D."/>
            <person name="Binder M."/>
            <person name="Riley R."/>
            <person name="Barry K."/>
            <person name="Blanchette R.A."/>
            <person name="Henrissat B."/>
            <person name="Martinez A.T."/>
            <person name="Otillar R."/>
            <person name="Spatafora J.W."/>
            <person name="Yadav J.S."/>
            <person name="Aerts A."/>
            <person name="Benoit I."/>
            <person name="Boyd A."/>
            <person name="Carlson A."/>
            <person name="Copeland A."/>
            <person name="Coutinho P.M."/>
            <person name="de Vries R.P."/>
            <person name="Ferreira P."/>
            <person name="Findley K."/>
            <person name="Foster B."/>
            <person name="Gaskell J."/>
            <person name="Glotzer D."/>
            <person name="Gorecki P."/>
            <person name="Heitman J."/>
            <person name="Hesse C."/>
            <person name="Hori C."/>
            <person name="Igarashi K."/>
            <person name="Jurgens J.A."/>
            <person name="Kallen N."/>
            <person name="Kersten P."/>
            <person name="Kohler A."/>
            <person name="Kuees U."/>
            <person name="Kumar T.K.A."/>
            <person name="Kuo A."/>
            <person name="LaButti K."/>
            <person name="Larrondo L.F."/>
            <person name="Lindquist E."/>
            <person name="Ling A."/>
            <person name="Lombard V."/>
            <person name="Lucas S."/>
            <person name="Lundell T."/>
            <person name="Martin R."/>
            <person name="McLaughlin D.J."/>
            <person name="Morgenstern I."/>
            <person name="Morin E."/>
            <person name="Murat C."/>
            <person name="Nagy L.G."/>
            <person name="Nolan M."/>
            <person name="Ohm R.A."/>
            <person name="Patyshakuliyeva A."/>
            <person name="Rokas A."/>
            <person name="Ruiz-Duenas F.J."/>
            <person name="Sabat G."/>
            <person name="Salamov A."/>
            <person name="Samejima M."/>
            <person name="Schmutz J."/>
            <person name="Slot J.C."/>
            <person name="St John F."/>
            <person name="Stenlid J."/>
            <person name="Sun H."/>
            <person name="Sun S."/>
            <person name="Syed K."/>
            <person name="Tsang A."/>
            <person name="Wiebenga A."/>
            <person name="Young D."/>
            <person name="Pisabarro A."/>
            <person name="Eastwood D.C."/>
            <person name="Martin F."/>
            <person name="Cullen D."/>
            <person name="Grigoriev I.V."/>
            <person name="Hibbett D.S."/>
        </authorList>
    </citation>
    <scope>NUCLEOTIDE SEQUENCE [LARGE SCALE GENOMIC DNA]</scope>
    <source>
        <strain evidence="9">RWD-64-598 SS2</strain>
    </source>
</reference>
<dbReference type="GO" id="GO:0005634">
    <property type="term" value="C:nucleus"/>
    <property type="evidence" value="ECO:0007669"/>
    <property type="project" value="TreeGrafter"/>
</dbReference>
<sequence length="131" mass="15170">MFLREPARRSSRQATIQSRKSSPKAEPDELILMYPPSGTGALNIMKSDLARLGPSEFLNDTLIEFGLKLWLSELREKNKALADDIHIFSSFFYKKLHNRKDSTEGYQSVRKWTAKFDLFSKKYVIVPINEK</sequence>
<dbReference type="RefSeq" id="XP_007768225.1">
    <property type="nucleotide sequence ID" value="XM_007770035.1"/>
</dbReference>
<dbReference type="InterPro" id="IPR038765">
    <property type="entry name" value="Papain-like_cys_pep_sf"/>
</dbReference>
<proteinExistence type="inferred from homology"/>
<dbReference type="GO" id="GO:0016926">
    <property type="term" value="P:protein desumoylation"/>
    <property type="evidence" value="ECO:0007669"/>
    <property type="project" value="TreeGrafter"/>
</dbReference>
<dbReference type="AlphaFoldDB" id="A0A5M3MP09"/>
<accession>A0A5M3MP09</accession>
<dbReference type="GO" id="GO:0005737">
    <property type="term" value="C:cytoplasm"/>
    <property type="evidence" value="ECO:0007669"/>
    <property type="project" value="TreeGrafter"/>
</dbReference>
<dbReference type="GeneID" id="19207752"/>
<gene>
    <name evidence="8" type="ORF">CONPUDRAFT_55826</name>
</gene>
<evidence type="ECO:0000256" key="3">
    <source>
        <dbReference type="ARBA" id="ARBA00022670"/>
    </source>
</evidence>
<evidence type="ECO:0000313" key="8">
    <source>
        <dbReference type="EMBL" id="EIW80908.1"/>
    </source>
</evidence>
<dbReference type="EMBL" id="JH711578">
    <property type="protein sequence ID" value="EIW80908.1"/>
    <property type="molecule type" value="Genomic_DNA"/>
</dbReference>
<dbReference type="InterPro" id="IPR003653">
    <property type="entry name" value="Peptidase_C48_C"/>
</dbReference>
<evidence type="ECO:0000313" key="9">
    <source>
        <dbReference type="Proteomes" id="UP000053558"/>
    </source>
</evidence>
<dbReference type="PROSITE" id="PS50600">
    <property type="entry name" value="ULP_PROTEASE"/>
    <property type="match status" value="1"/>
</dbReference>
<dbReference type="GO" id="GO:0070139">
    <property type="term" value="F:SUMO-specific endopeptidase activity"/>
    <property type="evidence" value="ECO:0007669"/>
    <property type="project" value="TreeGrafter"/>
</dbReference>
<keyword evidence="4" id="KW-0833">Ubl conjugation pathway</keyword>
<dbReference type="GO" id="GO:0006508">
    <property type="term" value="P:proteolysis"/>
    <property type="evidence" value="ECO:0007669"/>
    <property type="project" value="UniProtKB-KW"/>
</dbReference>
<evidence type="ECO:0000256" key="6">
    <source>
        <dbReference type="SAM" id="MobiDB-lite"/>
    </source>
</evidence>